<name>A0A1M5E0R8_9HYPH</name>
<dbReference type="EMBL" id="FQUP01000002">
    <property type="protein sequence ID" value="SHF72815.1"/>
    <property type="molecule type" value="Genomic_DNA"/>
</dbReference>
<dbReference type="PANTHER" id="PTHR43031">
    <property type="entry name" value="FAD-DEPENDENT OXIDOREDUCTASE"/>
    <property type="match status" value="1"/>
</dbReference>
<proteinExistence type="predicted"/>
<dbReference type="Gene3D" id="3.40.250.10">
    <property type="entry name" value="Rhodanese-like domain"/>
    <property type="match status" value="1"/>
</dbReference>
<dbReference type="RefSeq" id="WP_073053763.1">
    <property type="nucleotide sequence ID" value="NZ_FQUP01000002.1"/>
</dbReference>
<dbReference type="InterPro" id="IPR036873">
    <property type="entry name" value="Rhodanese-like_dom_sf"/>
</dbReference>
<dbReference type="InterPro" id="IPR001763">
    <property type="entry name" value="Rhodanese-like_dom"/>
</dbReference>
<dbReference type="SMART" id="SM00450">
    <property type="entry name" value="RHOD"/>
    <property type="match status" value="1"/>
</dbReference>
<feature type="domain" description="Rhodanese" evidence="1">
    <location>
        <begin position="17"/>
        <end position="106"/>
    </location>
</feature>
<dbReference type="Pfam" id="PF00581">
    <property type="entry name" value="Rhodanese"/>
    <property type="match status" value="1"/>
</dbReference>
<protein>
    <submittedName>
        <fullName evidence="2">Rhodanese-related sulfurtransferase</fullName>
    </submittedName>
</protein>
<dbReference type="AlphaFoldDB" id="A0A1M5E0R8"/>
<dbReference type="SUPFAM" id="SSF52821">
    <property type="entry name" value="Rhodanese/Cell cycle control phosphatase"/>
    <property type="match status" value="1"/>
</dbReference>
<evidence type="ECO:0000313" key="3">
    <source>
        <dbReference type="Proteomes" id="UP000184485"/>
    </source>
</evidence>
<gene>
    <name evidence="2" type="ORF">SAMN02745157_2857</name>
</gene>
<dbReference type="InterPro" id="IPR050229">
    <property type="entry name" value="GlpE_sulfurtransferase"/>
</dbReference>
<accession>A0A1M5E0R8</accession>
<dbReference type="Proteomes" id="UP000184485">
    <property type="component" value="Unassembled WGS sequence"/>
</dbReference>
<keyword evidence="2" id="KW-0808">Transferase</keyword>
<dbReference type="PANTHER" id="PTHR43031:SF18">
    <property type="entry name" value="RHODANESE-RELATED SULFURTRANSFERASES"/>
    <property type="match status" value="1"/>
</dbReference>
<dbReference type="CDD" id="cd00158">
    <property type="entry name" value="RHOD"/>
    <property type="match status" value="1"/>
</dbReference>
<organism evidence="2 3">
    <name type="scientific">Kaistia soli DSM 19436</name>
    <dbReference type="NCBI Taxonomy" id="1122133"/>
    <lineage>
        <taxon>Bacteria</taxon>
        <taxon>Pseudomonadati</taxon>
        <taxon>Pseudomonadota</taxon>
        <taxon>Alphaproteobacteria</taxon>
        <taxon>Hyphomicrobiales</taxon>
        <taxon>Kaistiaceae</taxon>
        <taxon>Kaistia</taxon>
    </lineage>
</organism>
<evidence type="ECO:0000313" key="2">
    <source>
        <dbReference type="EMBL" id="SHF72815.1"/>
    </source>
</evidence>
<keyword evidence="3" id="KW-1185">Reference proteome</keyword>
<evidence type="ECO:0000259" key="1">
    <source>
        <dbReference type="PROSITE" id="PS50206"/>
    </source>
</evidence>
<reference evidence="2 3" key="1">
    <citation type="submission" date="2016-11" db="EMBL/GenBank/DDBJ databases">
        <authorList>
            <person name="Jaros S."/>
            <person name="Januszkiewicz K."/>
            <person name="Wedrychowicz H."/>
        </authorList>
    </citation>
    <scope>NUCLEOTIDE SEQUENCE [LARGE SCALE GENOMIC DNA]</scope>
    <source>
        <strain evidence="2 3">DSM 19436</strain>
    </source>
</reference>
<dbReference type="STRING" id="1122133.SAMN02745157_2857"/>
<dbReference type="OrthoDB" id="9784009at2"/>
<sequence>MTRSLKSLDAQAVARLQKEGALLVDVREPGEYAQAHIPGSQNIALSRLDVSELPLAPEQRVVFFCAGGTRTSNNASRLVAKAGRAEAYVMQGGISAWRSAGLPVESVQRDPAKDAQPGQSFFSRLLGR</sequence>
<dbReference type="GO" id="GO:0016740">
    <property type="term" value="F:transferase activity"/>
    <property type="evidence" value="ECO:0007669"/>
    <property type="project" value="UniProtKB-KW"/>
</dbReference>
<dbReference type="PROSITE" id="PS50206">
    <property type="entry name" value="RHODANESE_3"/>
    <property type="match status" value="1"/>
</dbReference>